<evidence type="ECO:0000256" key="1">
    <source>
        <dbReference type="SAM" id="MobiDB-lite"/>
    </source>
</evidence>
<dbReference type="Proteomes" id="UP000717996">
    <property type="component" value="Unassembled WGS sequence"/>
</dbReference>
<feature type="region of interest" description="Disordered" evidence="1">
    <location>
        <begin position="1"/>
        <end position="47"/>
    </location>
</feature>
<accession>A0A9P6XM06</accession>
<evidence type="ECO:0000313" key="2">
    <source>
        <dbReference type="EMBL" id="KAG1524047.1"/>
    </source>
</evidence>
<comment type="caution">
    <text evidence="2">The sequence shown here is derived from an EMBL/GenBank/DDBJ whole genome shotgun (WGS) entry which is preliminary data.</text>
</comment>
<organism evidence="2 3">
    <name type="scientific">Rhizopus oryzae</name>
    <name type="common">Mucormycosis agent</name>
    <name type="synonym">Rhizopus arrhizus var. delemar</name>
    <dbReference type="NCBI Taxonomy" id="64495"/>
    <lineage>
        <taxon>Eukaryota</taxon>
        <taxon>Fungi</taxon>
        <taxon>Fungi incertae sedis</taxon>
        <taxon>Mucoromycota</taxon>
        <taxon>Mucoromycotina</taxon>
        <taxon>Mucoromycetes</taxon>
        <taxon>Mucorales</taxon>
        <taxon>Mucorineae</taxon>
        <taxon>Rhizopodaceae</taxon>
        <taxon>Rhizopus</taxon>
    </lineage>
</organism>
<name>A0A9P6XM06_RHIOR</name>
<gene>
    <name evidence="2" type="ORF">G6F51_014460</name>
</gene>
<evidence type="ECO:0000313" key="3">
    <source>
        <dbReference type="Proteomes" id="UP000717996"/>
    </source>
</evidence>
<proteinExistence type="predicted"/>
<dbReference type="AlphaFoldDB" id="A0A9P6XM06"/>
<reference evidence="2" key="1">
    <citation type="journal article" date="2020" name="Microb. Genom.">
        <title>Genetic diversity of clinical and environmental Mucorales isolates obtained from an investigation of mucormycosis cases among solid organ transplant recipients.</title>
        <authorList>
            <person name="Nguyen M.H."/>
            <person name="Kaul D."/>
            <person name="Muto C."/>
            <person name="Cheng S.J."/>
            <person name="Richter R.A."/>
            <person name="Bruno V.M."/>
            <person name="Liu G."/>
            <person name="Beyhan S."/>
            <person name="Sundermann A.J."/>
            <person name="Mounaud S."/>
            <person name="Pasculle A.W."/>
            <person name="Nierman W.C."/>
            <person name="Driscoll E."/>
            <person name="Cumbie R."/>
            <person name="Clancy C.J."/>
            <person name="Dupont C.L."/>
        </authorList>
    </citation>
    <scope>NUCLEOTIDE SEQUENCE</scope>
    <source>
        <strain evidence="2">GL16</strain>
    </source>
</reference>
<protein>
    <submittedName>
        <fullName evidence="2">Uncharacterized protein</fullName>
    </submittedName>
</protein>
<feature type="compositionally biased region" description="Basic and acidic residues" evidence="1">
    <location>
        <begin position="8"/>
        <end position="20"/>
    </location>
</feature>
<dbReference type="EMBL" id="JAANIT010010672">
    <property type="protein sequence ID" value="KAG1524047.1"/>
    <property type="molecule type" value="Genomic_DNA"/>
</dbReference>
<sequence length="78" mass="8150">METAAGKAEGKNEGKQDSGHVDSLAEPGDHGNTQPARSRVNAGPANAWPCTGMAPATTQVAGAGYIRRRRCSRSCPER</sequence>